<evidence type="ECO:0000256" key="1">
    <source>
        <dbReference type="ARBA" id="ARBA00006484"/>
    </source>
</evidence>
<name>A0ABR1PZ71_9PEZI</name>
<gene>
    <name evidence="2" type="ORF">PG986_011779</name>
</gene>
<dbReference type="InterPro" id="IPR036291">
    <property type="entry name" value="NAD(P)-bd_dom_sf"/>
</dbReference>
<dbReference type="EMBL" id="JAQQWE010000008">
    <property type="protein sequence ID" value="KAK7942666.1"/>
    <property type="molecule type" value="Genomic_DNA"/>
</dbReference>
<proteinExistence type="inferred from homology"/>
<dbReference type="GeneID" id="92081063"/>
<evidence type="ECO:0008006" key="4">
    <source>
        <dbReference type="Google" id="ProtNLM"/>
    </source>
</evidence>
<evidence type="ECO:0000313" key="3">
    <source>
        <dbReference type="Proteomes" id="UP001391051"/>
    </source>
</evidence>
<dbReference type="RefSeq" id="XP_066694697.1">
    <property type="nucleotide sequence ID" value="XM_066848001.1"/>
</dbReference>
<comment type="similarity">
    <text evidence="1">Belongs to the short-chain dehydrogenases/reductases (SDR) family.</text>
</comment>
<evidence type="ECO:0000313" key="2">
    <source>
        <dbReference type="EMBL" id="KAK7942666.1"/>
    </source>
</evidence>
<dbReference type="Gene3D" id="3.40.50.720">
    <property type="entry name" value="NAD(P)-binding Rossmann-like Domain"/>
    <property type="match status" value="2"/>
</dbReference>
<comment type="caution">
    <text evidence="2">The sequence shown here is derived from an EMBL/GenBank/DDBJ whole genome shotgun (WGS) entry which is preliminary data.</text>
</comment>
<dbReference type="PANTHER" id="PTHR43544:SF2">
    <property type="entry name" value="OXIDOREDUCTASE"/>
    <property type="match status" value="1"/>
</dbReference>
<sequence length="1013" mass="112478">MDGPPDNPRICSIAKRISPLPPELIAPIIADQQLHRVLELSLVPTAGPSLLWAIKNSFQWKWLFVREDGTNQLEELQRLFKSINLLSWAWCRQAAMRIPAMAKRYDLDVDSGSKKTTSLGQLQEEFLSVFQDLLPVPRRQRRFRGLTEAEFESVTRFLPKDIMSRIKSAEAPESIRIPTLEECMKSKEPAAELASTIASHDWTTDQAQTFLSYLAQALALEAQAKSQELRRLADLYEVFPAELKEPFAPQERGGDAAKQHVLDGLRRDARRVLTRPIRTSGKVDGGYPFNWNRHSHPYRFRYPHPALVPADWVLRLICLALERYPLPDDGGAAEAAGSSEQGLRYPPELLPDLRQCVHGLPNILEYSGVSAYARYRQLSDPSFNVAHVSYLKKTKEVSSHCYAELDWLEALLRCVSWIKGEAPELVQESLKTPTDQDTVREEGAKSLSTGEKIQSTGAISLVDYAPLLTRDDYESYISRESAEVIAQQLRVDSSLSSGDLDRLPSLLALYLPRIPSERARDVAACLLPGADRSVRELTYQDMVKKAQKAIRRAPVGVPFEDYHGYTYHPKIKDSTADLSAERTWEVLRDYAASRPAPSGGPLRYCYVCQTYLSHAHKVFPRMCEPCGEFNIAGSAVSLPPNLELGGKVALVTGGRINLGFHTALRLLRCGAAVIVSTRYPEDAVTRYENESDFAIWKDRLKIVGADFRAAGDAFQLVERVRNLVGRMGGVLHILINNAAQTLTDSVRKERDAVSREKLLKGQETDKPNLITHPYEPRVRGVTGHGLIESSGVEASKLSGQIAGDISEKDASALTGQATELSSSVAEAEDGPSSWVQSLADIPYEDVISAHSVNTFVPLILIRELMPLMNHAMRPGYSPASAGPPLGYVVNVSSREGLFERSPRSQAKNNGRHVHTNMSKAGLNMLTETEAYRAWRGARVAMNTVDPGYMSAAPEFEHAHGGERPLGWEDGAGRVLWPVAMGERLVTDKKAAPVWGRFLKHYGATRVDVRLGRG</sequence>
<dbReference type="PANTHER" id="PTHR43544">
    <property type="entry name" value="SHORT-CHAIN DEHYDROGENASE/REDUCTASE"/>
    <property type="match status" value="1"/>
</dbReference>
<keyword evidence="3" id="KW-1185">Reference proteome</keyword>
<dbReference type="InterPro" id="IPR051468">
    <property type="entry name" value="Fungal_SecMetab_SDRs"/>
</dbReference>
<dbReference type="CDD" id="cd05233">
    <property type="entry name" value="SDR_c"/>
    <property type="match status" value="1"/>
</dbReference>
<dbReference type="InterPro" id="IPR002347">
    <property type="entry name" value="SDR_fam"/>
</dbReference>
<dbReference type="Pfam" id="PF00106">
    <property type="entry name" value="adh_short"/>
    <property type="match status" value="1"/>
</dbReference>
<accession>A0ABR1PZ71</accession>
<dbReference type="Proteomes" id="UP001391051">
    <property type="component" value="Unassembled WGS sequence"/>
</dbReference>
<protein>
    <recommendedName>
        <fullName evidence="4">Oxidoreductase</fullName>
    </recommendedName>
</protein>
<organism evidence="2 3">
    <name type="scientific">Apiospora aurea</name>
    <dbReference type="NCBI Taxonomy" id="335848"/>
    <lineage>
        <taxon>Eukaryota</taxon>
        <taxon>Fungi</taxon>
        <taxon>Dikarya</taxon>
        <taxon>Ascomycota</taxon>
        <taxon>Pezizomycotina</taxon>
        <taxon>Sordariomycetes</taxon>
        <taxon>Xylariomycetidae</taxon>
        <taxon>Amphisphaeriales</taxon>
        <taxon>Apiosporaceae</taxon>
        <taxon>Apiospora</taxon>
    </lineage>
</organism>
<dbReference type="SUPFAM" id="SSF51735">
    <property type="entry name" value="NAD(P)-binding Rossmann-fold domains"/>
    <property type="match status" value="1"/>
</dbReference>
<reference evidence="2 3" key="1">
    <citation type="submission" date="2023-01" db="EMBL/GenBank/DDBJ databases">
        <title>Analysis of 21 Apiospora genomes using comparative genomics revels a genus with tremendous synthesis potential of carbohydrate active enzymes and secondary metabolites.</title>
        <authorList>
            <person name="Sorensen T."/>
        </authorList>
    </citation>
    <scope>NUCLEOTIDE SEQUENCE [LARGE SCALE GENOMIC DNA]</scope>
    <source>
        <strain evidence="2 3">CBS 24483</strain>
    </source>
</reference>